<dbReference type="InterPro" id="IPR007016">
    <property type="entry name" value="O-antigen_ligase-rel_domated"/>
</dbReference>
<dbReference type="Proteomes" id="UP000534677">
    <property type="component" value="Unassembled WGS sequence"/>
</dbReference>
<comment type="caution">
    <text evidence="8">The sequence shown here is derived from an EMBL/GenBank/DDBJ whole genome shotgun (WGS) entry which is preliminary data.</text>
</comment>
<feature type="transmembrane region" description="Helical" evidence="5">
    <location>
        <begin position="237"/>
        <end position="256"/>
    </location>
</feature>
<dbReference type="RefSeq" id="WP_185708733.1">
    <property type="nucleotide sequence ID" value="NZ_JAAXCY010000003.1"/>
</dbReference>
<evidence type="ECO:0000256" key="4">
    <source>
        <dbReference type="ARBA" id="ARBA00023136"/>
    </source>
</evidence>
<dbReference type="PANTHER" id="PTHR37422:SF13">
    <property type="entry name" value="LIPOPOLYSACCHARIDE BIOSYNTHESIS PROTEIN PA4999-RELATED"/>
    <property type="match status" value="1"/>
</dbReference>
<dbReference type="Pfam" id="PF04932">
    <property type="entry name" value="Wzy_C"/>
    <property type="match status" value="1"/>
</dbReference>
<keyword evidence="4 5" id="KW-0472">Membrane</keyword>
<evidence type="ECO:0000256" key="3">
    <source>
        <dbReference type="ARBA" id="ARBA00022989"/>
    </source>
</evidence>
<evidence type="ECO:0000256" key="2">
    <source>
        <dbReference type="ARBA" id="ARBA00022692"/>
    </source>
</evidence>
<dbReference type="PANTHER" id="PTHR37422">
    <property type="entry name" value="TEICHURONIC ACID BIOSYNTHESIS PROTEIN TUAE"/>
    <property type="match status" value="1"/>
</dbReference>
<evidence type="ECO:0000256" key="5">
    <source>
        <dbReference type="SAM" id="Phobius"/>
    </source>
</evidence>
<keyword evidence="2 5" id="KW-0812">Transmembrane</keyword>
<dbReference type="GO" id="GO:0016874">
    <property type="term" value="F:ligase activity"/>
    <property type="evidence" value="ECO:0007669"/>
    <property type="project" value="UniProtKB-KW"/>
</dbReference>
<accession>A0A7X1AL22</accession>
<feature type="transmembrane region" description="Helical" evidence="5">
    <location>
        <begin position="127"/>
        <end position="148"/>
    </location>
</feature>
<keyword evidence="11" id="KW-1185">Reference proteome</keyword>
<protein>
    <submittedName>
        <fullName evidence="8">O-antigen ligase family protein</fullName>
    </submittedName>
</protein>
<feature type="transmembrane region" description="Helical" evidence="5">
    <location>
        <begin position="68"/>
        <end position="89"/>
    </location>
</feature>
<evidence type="ECO:0000313" key="7">
    <source>
        <dbReference type="EMBL" id="MBC2382864.1"/>
    </source>
</evidence>
<sequence>MLKIKLSSGLYCAFLVAVVVGYPVVAAVSELLDINNRLASVPYRVIVLLLSLAILCTMVHVRFRLTLFWGAWWLFWGMYLFRIFLDSVLVPDSFPVPVYEYWMQSVFVCLIPAVAMAAKVDNISERALLSGIAAVGVLGLLLTGVVLIAKEQVSFGELFSGRLETPTLNPIALGHVAVTVMLISLCGFRIGSLPSKFTYGICFLIGVAGLIGSGSRGPILSLIVVVIAWAISKSKNFLVMMAAVIFSAPLFFLLIVDSNSYIVQRVVNGFFDDSGRAEIYRQSLDVLLSNFFDGGGVGPLGTYPHNLIVESFMALGVVGGAAFLAMFVSGWFSALKVMASGRHVWVAVLYVQYATFVMVSSSLYIANVFWMALACVITVSHSYKAGLVRINVAHKDEELI</sequence>
<feature type="transmembrane region" description="Helical" evidence="5">
    <location>
        <begin position="353"/>
        <end position="379"/>
    </location>
</feature>
<feature type="domain" description="O-antigen ligase-related" evidence="6">
    <location>
        <begin position="202"/>
        <end position="324"/>
    </location>
</feature>
<gene>
    <name evidence="7" type="ORF">HF209_18135</name>
    <name evidence="8" type="ORF">HF257_09805</name>
    <name evidence="9" type="ORF">HF257_13030</name>
</gene>
<dbReference type="EMBL" id="JAAXCY010000003">
    <property type="protein sequence ID" value="MBC2406295.1"/>
    <property type="molecule type" value="Genomic_DNA"/>
</dbReference>
<keyword evidence="3 5" id="KW-1133">Transmembrane helix</keyword>
<feature type="transmembrane region" description="Helical" evidence="5">
    <location>
        <begin position="200"/>
        <end position="231"/>
    </location>
</feature>
<evidence type="ECO:0000256" key="1">
    <source>
        <dbReference type="ARBA" id="ARBA00004141"/>
    </source>
</evidence>
<dbReference type="InterPro" id="IPR051533">
    <property type="entry name" value="WaaL-like"/>
</dbReference>
<dbReference type="Proteomes" id="UP000520513">
    <property type="component" value="Unassembled WGS sequence"/>
</dbReference>
<feature type="transmembrane region" description="Helical" evidence="5">
    <location>
        <begin position="312"/>
        <end position="333"/>
    </location>
</feature>
<evidence type="ECO:0000313" key="11">
    <source>
        <dbReference type="Proteomes" id="UP000534677"/>
    </source>
</evidence>
<comment type="subcellular location">
    <subcellularLocation>
        <location evidence="1">Membrane</location>
        <topology evidence="1">Multi-pass membrane protein</topology>
    </subcellularLocation>
</comment>
<evidence type="ECO:0000313" key="10">
    <source>
        <dbReference type="Proteomes" id="UP000520513"/>
    </source>
</evidence>
<feature type="transmembrane region" description="Helical" evidence="5">
    <location>
        <begin position="101"/>
        <end position="120"/>
    </location>
</feature>
<proteinExistence type="predicted"/>
<organism evidence="8 10">
    <name type="scientific">Pseudomonas cremoris</name>
    <dbReference type="NCBI Taxonomy" id="2724178"/>
    <lineage>
        <taxon>Bacteria</taxon>
        <taxon>Pseudomonadati</taxon>
        <taxon>Pseudomonadota</taxon>
        <taxon>Gammaproteobacteria</taxon>
        <taxon>Pseudomonadales</taxon>
        <taxon>Pseudomonadaceae</taxon>
        <taxon>Pseudomonas</taxon>
    </lineage>
</organism>
<dbReference type="GO" id="GO:0016020">
    <property type="term" value="C:membrane"/>
    <property type="evidence" value="ECO:0007669"/>
    <property type="project" value="UniProtKB-SubCell"/>
</dbReference>
<reference evidence="10 11" key="1">
    <citation type="submission" date="2020-04" db="EMBL/GenBank/DDBJ databases">
        <title>Pseudomonas crami sp. nov., a novel proteolytic bacterial species isolated from cream.</title>
        <authorList>
            <person name="Hofmann K."/>
            <person name="Woller A."/>
            <person name="Huptas C."/>
            <person name="Wenning M."/>
            <person name="Scherer S."/>
            <person name="Doll E.V."/>
        </authorList>
    </citation>
    <scope>NUCLEOTIDE SEQUENCE [LARGE SCALE GENOMIC DNA]</scope>
    <source>
        <strain evidence="7 11">WS 5096</strain>
        <strain evidence="8 10">WS 5106</strain>
    </source>
</reference>
<feature type="transmembrane region" description="Helical" evidence="5">
    <location>
        <begin position="168"/>
        <end position="188"/>
    </location>
</feature>
<feature type="transmembrane region" description="Helical" evidence="5">
    <location>
        <begin position="42"/>
        <end position="61"/>
    </location>
</feature>
<dbReference type="EMBL" id="JAAXCZ010000009">
    <property type="protein sequence ID" value="MBC2382864.1"/>
    <property type="molecule type" value="Genomic_DNA"/>
</dbReference>
<keyword evidence="8" id="KW-0436">Ligase</keyword>
<evidence type="ECO:0000313" key="8">
    <source>
        <dbReference type="EMBL" id="MBC2406295.1"/>
    </source>
</evidence>
<dbReference type="AlphaFoldDB" id="A0A7X1AL22"/>
<evidence type="ECO:0000313" key="9">
    <source>
        <dbReference type="EMBL" id="MBC2406931.1"/>
    </source>
</evidence>
<name>A0A7X1AL22_9PSED</name>
<evidence type="ECO:0000259" key="6">
    <source>
        <dbReference type="Pfam" id="PF04932"/>
    </source>
</evidence>
<dbReference type="EMBL" id="JAAXCY010000004">
    <property type="protein sequence ID" value="MBC2406931.1"/>
    <property type="molecule type" value="Genomic_DNA"/>
</dbReference>